<dbReference type="AlphaFoldDB" id="A0A933IC12"/>
<organism evidence="1 2">
    <name type="scientific">candidate division TA06 bacterium</name>
    <dbReference type="NCBI Taxonomy" id="2250710"/>
    <lineage>
        <taxon>Bacteria</taxon>
        <taxon>Bacteria division TA06</taxon>
    </lineage>
</organism>
<protein>
    <submittedName>
        <fullName evidence="1">Uncharacterized protein</fullName>
    </submittedName>
</protein>
<proteinExistence type="predicted"/>
<dbReference type="EMBL" id="JACQXR010000060">
    <property type="protein sequence ID" value="MBI4726564.1"/>
    <property type="molecule type" value="Genomic_DNA"/>
</dbReference>
<name>A0A933IC12_UNCT6</name>
<gene>
    <name evidence="1" type="ORF">HY768_04985</name>
</gene>
<sequence length="100" mass="11439">MAVYYGVKKVLEKGQRIGVATEMMHFVKNTEVLVGIVRGSKYAVAVDLTSEKEYRAFYRACARGNWRDFDLYRLSREQIAECPDEGRVLIRDLDSATSAR</sequence>
<accession>A0A933IC12</accession>
<comment type="caution">
    <text evidence="1">The sequence shown here is derived from an EMBL/GenBank/DDBJ whole genome shotgun (WGS) entry which is preliminary data.</text>
</comment>
<evidence type="ECO:0000313" key="2">
    <source>
        <dbReference type="Proteomes" id="UP000736328"/>
    </source>
</evidence>
<reference evidence="1" key="1">
    <citation type="submission" date="2020-07" db="EMBL/GenBank/DDBJ databases">
        <title>Huge and variable diversity of episymbiotic CPR bacteria and DPANN archaea in groundwater ecosystems.</title>
        <authorList>
            <person name="He C.Y."/>
            <person name="Keren R."/>
            <person name="Whittaker M."/>
            <person name="Farag I.F."/>
            <person name="Doudna J."/>
            <person name="Cate J.H.D."/>
            <person name="Banfield J.F."/>
        </authorList>
    </citation>
    <scope>NUCLEOTIDE SEQUENCE</scope>
    <source>
        <strain evidence="1">NC_groundwater_1520_Pr4_B-0.1um_53_5</strain>
    </source>
</reference>
<evidence type="ECO:0000313" key="1">
    <source>
        <dbReference type="EMBL" id="MBI4726564.1"/>
    </source>
</evidence>
<dbReference type="Proteomes" id="UP000736328">
    <property type="component" value="Unassembled WGS sequence"/>
</dbReference>